<feature type="domain" description="YbaK/aminoacyl-tRNA synthetase-associated" evidence="5">
    <location>
        <begin position="41"/>
        <end position="154"/>
    </location>
</feature>
<evidence type="ECO:0000313" key="6">
    <source>
        <dbReference type="EMBL" id="MBO0477576.1"/>
    </source>
</evidence>
<proteinExistence type="inferred from homology"/>
<organism evidence="6 7">
    <name type="scientific">Candidatus Vagococcus giribetii</name>
    <dbReference type="NCBI Taxonomy" id="2230876"/>
    <lineage>
        <taxon>Bacteria</taxon>
        <taxon>Bacillati</taxon>
        <taxon>Bacillota</taxon>
        <taxon>Bacilli</taxon>
        <taxon>Lactobacillales</taxon>
        <taxon>Enterococcaceae</taxon>
        <taxon>Vagococcus</taxon>
    </lineage>
</organism>
<keyword evidence="7" id="KW-1185">Reference proteome</keyword>
<gene>
    <name evidence="6" type="primary">ybaK</name>
    <name evidence="6" type="ORF">DOK76_10855</name>
</gene>
<dbReference type="PANTHER" id="PTHR30411">
    <property type="entry name" value="CYTOPLASMIC PROTEIN"/>
    <property type="match status" value="1"/>
</dbReference>
<dbReference type="InterPro" id="IPR004369">
    <property type="entry name" value="Prolyl-tRNA_editing_YbaK/EbsC"/>
</dbReference>
<evidence type="ECO:0000259" key="5">
    <source>
        <dbReference type="Pfam" id="PF04073"/>
    </source>
</evidence>
<accession>A0ABS3HXN8</accession>
<dbReference type="Gene3D" id="3.90.960.10">
    <property type="entry name" value="YbaK/aminoacyl-tRNA synthetase-associated domain"/>
    <property type="match status" value="1"/>
</dbReference>
<comment type="caution">
    <text evidence="6">The sequence shown here is derived from an EMBL/GenBank/DDBJ whole genome shotgun (WGS) entry which is preliminary data.</text>
</comment>
<dbReference type="InterPro" id="IPR007214">
    <property type="entry name" value="YbaK/aa-tRNA-synth-assoc-dom"/>
</dbReference>
<reference evidence="6 7" key="1">
    <citation type="submission" date="2021-03" db="EMBL/GenBank/DDBJ databases">
        <title>Enterococcal diversity collection.</title>
        <authorList>
            <person name="Gilmore M.S."/>
            <person name="Schwartzman J."/>
            <person name="Van Tyne D."/>
            <person name="Martin M."/>
            <person name="Earl A.M."/>
            <person name="Manson A.L."/>
            <person name="Straub T."/>
            <person name="Salamzade R."/>
            <person name="Saavedra J."/>
            <person name="Lebreton F."/>
            <person name="Prichula J."/>
            <person name="Schaufler K."/>
            <person name="Gaca A."/>
            <person name="Sgardioli B."/>
            <person name="Wagenaar J."/>
            <person name="Strong T."/>
        </authorList>
    </citation>
    <scope>NUCLEOTIDE SEQUENCE [LARGE SCALE GENOMIC DNA]</scope>
    <source>
        <strain evidence="6 7">DIV0080</strain>
    </source>
</reference>
<dbReference type="NCBIfam" id="TIGR00011">
    <property type="entry name" value="YbaK_EbsC"/>
    <property type="match status" value="1"/>
</dbReference>
<dbReference type="Pfam" id="PF04073">
    <property type="entry name" value="tRNA_edit"/>
    <property type="match status" value="1"/>
</dbReference>
<evidence type="ECO:0000256" key="1">
    <source>
        <dbReference type="ARBA" id="ARBA00009798"/>
    </source>
</evidence>
<evidence type="ECO:0000256" key="2">
    <source>
        <dbReference type="ARBA" id="ARBA00022917"/>
    </source>
</evidence>
<dbReference type="EMBL" id="JAFLVX010000028">
    <property type="protein sequence ID" value="MBO0477576.1"/>
    <property type="molecule type" value="Genomic_DNA"/>
</dbReference>
<dbReference type="PANTHER" id="PTHR30411:SF0">
    <property type="entry name" value="CYS-TRNA(PRO)_CYS-TRNA(CYS) DEACYLASE YBAK"/>
    <property type="match status" value="1"/>
</dbReference>
<evidence type="ECO:0000313" key="7">
    <source>
        <dbReference type="Proteomes" id="UP000664857"/>
    </source>
</evidence>
<dbReference type="SUPFAM" id="SSF55826">
    <property type="entry name" value="YbaK/ProRS associated domain"/>
    <property type="match status" value="1"/>
</dbReference>
<keyword evidence="3 4" id="KW-0456">Lyase</keyword>
<dbReference type="EC" id="4.2.-.-" evidence="4"/>
<comment type="similarity">
    <text evidence="1 4">Belongs to the prolyl-tRNA editing family. YbaK/EbsC subfamily.</text>
</comment>
<name>A0ABS3HXN8_9ENTE</name>
<evidence type="ECO:0000256" key="4">
    <source>
        <dbReference type="PIRNR" id="PIRNR006181"/>
    </source>
</evidence>
<protein>
    <recommendedName>
        <fullName evidence="4">Cys-tRNA(Pro)/Cys-tRNA(Cys) deacylase</fullName>
        <ecNumber evidence="4">4.2.-.-</ecNumber>
    </recommendedName>
</protein>
<sequence>MKVLYLVKKKVAKTNAVRFLEQKKISFKLSEYEYSEDHLGAKSTAKQLGIEESTIFKTLVAVGNKTGPLVAVIPGNKELDLKKIAKVSGNKKVDMLPMKELEPLTGYIHGGCSPVGMKKQFPTFFAIEAKELDTIHCSAGMRGLQLEIDPKVLVTLLRGSFEELTK</sequence>
<dbReference type="Proteomes" id="UP000664857">
    <property type="component" value="Unassembled WGS sequence"/>
</dbReference>
<dbReference type="CDD" id="cd00002">
    <property type="entry name" value="YbaK_deacylase"/>
    <property type="match status" value="1"/>
</dbReference>
<dbReference type="InterPro" id="IPR036754">
    <property type="entry name" value="YbaK/aa-tRNA-synt-asso_dom_sf"/>
</dbReference>
<evidence type="ECO:0000256" key="3">
    <source>
        <dbReference type="ARBA" id="ARBA00023239"/>
    </source>
</evidence>
<dbReference type="PIRSF" id="PIRSF006181">
    <property type="entry name" value="EbsC_YbaK"/>
    <property type="match status" value="1"/>
</dbReference>
<keyword evidence="2 4" id="KW-0648">Protein biosynthesis</keyword>